<evidence type="ECO:0000313" key="3">
    <source>
        <dbReference type="Proteomes" id="UP000663671"/>
    </source>
</evidence>
<name>A0A8A1MBE7_AJECA</name>
<reference evidence="2" key="1">
    <citation type="submission" date="2021-01" db="EMBL/GenBank/DDBJ databases">
        <title>Chromosome-level genome assembly of a human fungal pathogen reveals clustering of transcriptionally co-regulated genes.</title>
        <authorList>
            <person name="Voorhies M."/>
            <person name="Cohen S."/>
            <person name="Shea T.P."/>
            <person name="Petrus S."/>
            <person name="Munoz J.F."/>
            <person name="Poplawski S."/>
            <person name="Goldman W.E."/>
            <person name="Michael T."/>
            <person name="Cuomo C.A."/>
            <person name="Sil A."/>
            <person name="Beyhan S."/>
        </authorList>
    </citation>
    <scope>NUCLEOTIDE SEQUENCE</scope>
    <source>
        <strain evidence="2">WU24</strain>
    </source>
</reference>
<evidence type="ECO:0000256" key="1">
    <source>
        <dbReference type="SAM" id="Phobius"/>
    </source>
</evidence>
<keyword evidence="1" id="KW-1133">Transmembrane helix</keyword>
<dbReference type="VEuPathDB" id="FungiDB:I7I51_04111"/>
<keyword evidence="1" id="KW-0812">Transmembrane</keyword>
<dbReference type="Proteomes" id="UP000663671">
    <property type="component" value="Chromosome 5"/>
</dbReference>
<protein>
    <submittedName>
        <fullName evidence="2">C6 transcription factor</fullName>
    </submittedName>
</protein>
<gene>
    <name evidence="2" type="ORF">I7I51_04111</name>
</gene>
<sequence length="147" mass="16444">MAAKPREKPTFVSVYKDTRSDMDTDTDTDMGIPLTGVPAAPVVARHSPIPMVMITMTAPYGCCPLQLRRKIVLARRACSRNVRFAWRSMKSGTTWHVVSGSCHLLAPSFFLTFLLHAIVTAQSVGTMSLMSKRRTLAQFLAHRRRPR</sequence>
<evidence type="ECO:0000313" key="2">
    <source>
        <dbReference type="EMBL" id="QSS61934.1"/>
    </source>
</evidence>
<keyword evidence="1" id="KW-0472">Membrane</keyword>
<accession>A0A8A1MBE7</accession>
<dbReference type="AlphaFoldDB" id="A0A8A1MBE7"/>
<organism evidence="2 3">
    <name type="scientific">Ajellomyces capsulatus</name>
    <name type="common">Darling's disease fungus</name>
    <name type="synonym">Histoplasma capsulatum</name>
    <dbReference type="NCBI Taxonomy" id="5037"/>
    <lineage>
        <taxon>Eukaryota</taxon>
        <taxon>Fungi</taxon>
        <taxon>Dikarya</taxon>
        <taxon>Ascomycota</taxon>
        <taxon>Pezizomycotina</taxon>
        <taxon>Eurotiomycetes</taxon>
        <taxon>Eurotiomycetidae</taxon>
        <taxon>Onygenales</taxon>
        <taxon>Ajellomycetaceae</taxon>
        <taxon>Histoplasma</taxon>
    </lineage>
</organism>
<proteinExistence type="predicted"/>
<feature type="transmembrane region" description="Helical" evidence="1">
    <location>
        <begin position="104"/>
        <end position="124"/>
    </location>
</feature>
<dbReference type="EMBL" id="CP069111">
    <property type="protein sequence ID" value="QSS61934.1"/>
    <property type="molecule type" value="Genomic_DNA"/>
</dbReference>